<dbReference type="GO" id="GO:0005886">
    <property type="term" value="C:plasma membrane"/>
    <property type="evidence" value="ECO:0007669"/>
    <property type="project" value="UniProtKB-SubCell"/>
</dbReference>
<dbReference type="PANTHER" id="PTHR32507:SF8">
    <property type="entry name" value="CNH1P"/>
    <property type="match status" value="1"/>
</dbReference>
<dbReference type="KEGG" id="pzh:CX676_01340"/>
<evidence type="ECO:0000256" key="3">
    <source>
        <dbReference type="ARBA" id="ARBA00022449"/>
    </source>
</evidence>
<keyword evidence="2" id="KW-0813">Transport</keyword>
<feature type="domain" description="Cation/H+ exchanger transmembrane" evidence="10">
    <location>
        <begin position="18"/>
        <end position="415"/>
    </location>
</feature>
<dbReference type="PANTHER" id="PTHR32507">
    <property type="entry name" value="NA(+)/H(+) ANTIPORTER 1"/>
    <property type="match status" value="1"/>
</dbReference>
<reference evidence="11 12" key="1">
    <citation type="journal article" date="2013" name="Antonie Van Leeuwenhoek">
        <title>Paracoccus zhejiangensis sp. nov., isolated from activated sludge in wastewater-treatment system.</title>
        <authorList>
            <person name="Wu Z.G."/>
            <person name="Zhang D.F."/>
            <person name="Liu Y.L."/>
            <person name="Wang F."/>
            <person name="Jiang X."/>
            <person name="Li C."/>
            <person name="Li S.P."/>
            <person name="Hong Q."/>
            <person name="Li W.J."/>
        </authorList>
    </citation>
    <scope>NUCLEOTIDE SEQUENCE [LARGE SCALE GENOMIC DNA]</scope>
    <source>
        <strain evidence="11 12">J6</strain>
    </source>
</reference>
<evidence type="ECO:0000313" key="12">
    <source>
        <dbReference type="Proteomes" id="UP000234530"/>
    </source>
</evidence>
<evidence type="ECO:0000259" key="10">
    <source>
        <dbReference type="Pfam" id="PF00999"/>
    </source>
</evidence>
<comment type="subcellular location">
    <subcellularLocation>
        <location evidence="1">Cell membrane</location>
        <topology evidence="1">Multi-pass membrane protein</topology>
    </subcellularLocation>
</comment>
<evidence type="ECO:0000256" key="1">
    <source>
        <dbReference type="ARBA" id="ARBA00004651"/>
    </source>
</evidence>
<keyword evidence="8 9" id="KW-0472">Membrane</keyword>
<feature type="transmembrane region" description="Helical" evidence="9">
    <location>
        <begin position="359"/>
        <end position="379"/>
    </location>
</feature>
<dbReference type="GO" id="GO:0015297">
    <property type="term" value="F:antiporter activity"/>
    <property type="evidence" value="ECO:0007669"/>
    <property type="project" value="UniProtKB-KW"/>
</dbReference>
<dbReference type="Proteomes" id="UP000234530">
    <property type="component" value="Chromosome"/>
</dbReference>
<keyword evidence="4" id="KW-1003">Cell membrane</keyword>
<dbReference type="EMBL" id="CP025430">
    <property type="protein sequence ID" value="AUH62971.1"/>
    <property type="molecule type" value="Genomic_DNA"/>
</dbReference>
<dbReference type="GO" id="GO:1902600">
    <property type="term" value="P:proton transmembrane transport"/>
    <property type="evidence" value="ECO:0007669"/>
    <property type="project" value="InterPro"/>
</dbReference>
<dbReference type="OrthoDB" id="9810860at2"/>
<keyword evidence="12" id="KW-1185">Reference proteome</keyword>
<feature type="transmembrane region" description="Helical" evidence="9">
    <location>
        <begin position="7"/>
        <end position="25"/>
    </location>
</feature>
<protein>
    <recommendedName>
        <fullName evidence="10">Cation/H+ exchanger transmembrane domain-containing protein</fullName>
    </recommendedName>
</protein>
<name>A0A2H5EUK8_9RHOB</name>
<feature type="transmembrane region" description="Helical" evidence="9">
    <location>
        <begin position="98"/>
        <end position="121"/>
    </location>
</feature>
<dbReference type="AlphaFoldDB" id="A0A2H5EUK8"/>
<dbReference type="RefSeq" id="WP_101751013.1">
    <property type="nucleotide sequence ID" value="NZ_CP025430.1"/>
</dbReference>
<feature type="transmembrane region" description="Helical" evidence="9">
    <location>
        <begin position="214"/>
        <end position="237"/>
    </location>
</feature>
<accession>A0A2H5EUK8</accession>
<evidence type="ECO:0000256" key="8">
    <source>
        <dbReference type="ARBA" id="ARBA00023136"/>
    </source>
</evidence>
<proteinExistence type="predicted"/>
<evidence type="ECO:0000256" key="6">
    <source>
        <dbReference type="ARBA" id="ARBA00022989"/>
    </source>
</evidence>
<keyword evidence="5 9" id="KW-0812">Transmembrane</keyword>
<evidence type="ECO:0000256" key="2">
    <source>
        <dbReference type="ARBA" id="ARBA00022448"/>
    </source>
</evidence>
<dbReference type="InterPro" id="IPR038770">
    <property type="entry name" value="Na+/solute_symporter_sf"/>
</dbReference>
<keyword evidence="7" id="KW-0406">Ion transport</keyword>
<dbReference type="Pfam" id="PF00999">
    <property type="entry name" value="Na_H_Exchanger"/>
    <property type="match status" value="1"/>
</dbReference>
<feature type="transmembrane region" description="Helical" evidence="9">
    <location>
        <begin position="302"/>
        <end position="321"/>
    </location>
</feature>
<keyword evidence="3" id="KW-0050">Antiport</keyword>
<evidence type="ECO:0000256" key="5">
    <source>
        <dbReference type="ARBA" id="ARBA00022692"/>
    </source>
</evidence>
<dbReference type="Gene3D" id="1.20.1530.20">
    <property type="match status" value="1"/>
</dbReference>
<dbReference type="InterPro" id="IPR006153">
    <property type="entry name" value="Cation/H_exchanger_TM"/>
</dbReference>
<sequence>MTMSYEIFLAMLGFGVLGAAILPALSRSLGWAVPISIPIACLFGGIGVGLVFRDMPVIDPIRQGVLVQRITELAVILSLTGGGLKLDRRMGWRSWASTWRLLALTMPLCILGLAALGYGLLGLPLAAALLLGAVMAPTDPVLAASVQVGPPGEAEEAEARFALTSEAGLNDGLAFPFVFLAIAATADRMAETGQPGDEGSFDPPVLWEWLAYDVGWKIAAGLLMGWLIGRFLGWAVFRLAPRRGVPDAFLALGLTLFAYSLTEMVHGYGFIAVFIAALSFRRSERDHAVHRDLHHFVEQTEMIFLIGVVFVTGIAIGQGILAPLGLTGLIVAALFLIVIRPVAGWLSLAGLGLPRGERFAIAALGIRGVGSMYYLAYGLNHAPYSIESGQLLWAIVALIVASSVILHGIGAPRLMARLAERQR</sequence>
<feature type="transmembrane region" description="Helical" evidence="9">
    <location>
        <begin position="327"/>
        <end position="347"/>
    </location>
</feature>
<evidence type="ECO:0000256" key="4">
    <source>
        <dbReference type="ARBA" id="ARBA00022475"/>
    </source>
</evidence>
<organism evidence="11 12">
    <name type="scientific">Paracoccus zhejiangensis</name>
    <dbReference type="NCBI Taxonomy" id="1077935"/>
    <lineage>
        <taxon>Bacteria</taxon>
        <taxon>Pseudomonadati</taxon>
        <taxon>Pseudomonadota</taxon>
        <taxon>Alphaproteobacteria</taxon>
        <taxon>Rhodobacterales</taxon>
        <taxon>Paracoccaceae</taxon>
        <taxon>Paracoccus</taxon>
    </lineage>
</organism>
<feature type="transmembrane region" description="Helical" evidence="9">
    <location>
        <begin position="31"/>
        <end position="52"/>
    </location>
</feature>
<evidence type="ECO:0000256" key="7">
    <source>
        <dbReference type="ARBA" id="ARBA00023065"/>
    </source>
</evidence>
<keyword evidence="6 9" id="KW-1133">Transmembrane helix</keyword>
<gene>
    <name evidence="11" type="ORF">CX676_01340</name>
</gene>
<evidence type="ECO:0000256" key="9">
    <source>
        <dbReference type="SAM" id="Phobius"/>
    </source>
</evidence>
<feature type="transmembrane region" description="Helical" evidence="9">
    <location>
        <begin position="391"/>
        <end position="414"/>
    </location>
</feature>
<evidence type="ECO:0000313" key="11">
    <source>
        <dbReference type="EMBL" id="AUH62971.1"/>
    </source>
</evidence>
<feature type="transmembrane region" description="Helical" evidence="9">
    <location>
        <begin position="265"/>
        <end position="281"/>
    </location>
</feature>